<dbReference type="SUPFAM" id="SSF48403">
    <property type="entry name" value="Ankyrin repeat"/>
    <property type="match status" value="1"/>
</dbReference>
<dbReference type="PROSITE" id="PS50088">
    <property type="entry name" value="ANK_REPEAT"/>
    <property type="match status" value="1"/>
</dbReference>
<dbReference type="Proteomes" id="UP001279734">
    <property type="component" value="Unassembled WGS sequence"/>
</dbReference>
<proteinExistence type="predicted"/>
<reference evidence="10" key="1">
    <citation type="submission" date="2023-05" db="EMBL/GenBank/DDBJ databases">
        <title>Nepenthes gracilis genome sequencing.</title>
        <authorList>
            <person name="Fukushima K."/>
        </authorList>
    </citation>
    <scope>NUCLEOTIDE SEQUENCE</scope>
    <source>
        <strain evidence="10">SING2019-196</strain>
    </source>
</reference>
<dbReference type="FunFam" id="3.30.1370.210:FF:000007">
    <property type="entry name" value="Zinc finger CCCH domain-containing protein"/>
    <property type="match status" value="1"/>
</dbReference>
<evidence type="ECO:0000256" key="2">
    <source>
        <dbReference type="ARBA" id="ARBA00022737"/>
    </source>
</evidence>
<keyword evidence="11" id="KW-1185">Reference proteome</keyword>
<evidence type="ECO:0000256" key="4">
    <source>
        <dbReference type="ARBA" id="ARBA00022833"/>
    </source>
</evidence>
<keyword evidence="1 7" id="KW-0479">Metal-binding</keyword>
<evidence type="ECO:0000256" key="6">
    <source>
        <dbReference type="PROSITE-ProRule" id="PRU00023"/>
    </source>
</evidence>
<comment type="caution">
    <text evidence="10">The sequence shown here is derived from an EMBL/GenBank/DDBJ whole genome shotgun (WGS) entry which is preliminary data.</text>
</comment>
<dbReference type="InterPro" id="IPR036770">
    <property type="entry name" value="Ankyrin_rpt-contain_sf"/>
</dbReference>
<dbReference type="EMBL" id="BSYO01000015">
    <property type="protein sequence ID" value="GMH15405.1"/>
    <property type="molecule type" value="Genomic_DNA"/>
</dbReference>
<evidence type="ECO:0000313" key="10">
    <source>
        <dbReference type="EMBL" id="GMH15405.1"/>
    </source>
</evidence>
<feature type="compositionally biased region" description="Low complexity" evidence="8">
    <location>
        <begin position="346"/>
        <end position="356"/>
    </location>
</feature>
<dbReference type="GO" id="GO:0003677">
    <property type="term" value="F:DNA binding"/>
    <property type="evidence" value="ECO:0007669"/>
    <property type="project" value="UniProtKB-KW"/>
</dbReference>
<evidence type="ECO:0000256" key="3">
    <source>
        <dbReference type="ARBA" id="ARBA00022771"/>
    </source>
</evidence>
<organism evidence="10 11">
    <name type="scientific">Nepenthes gracilis</name>
    <name type="common">Slender pitcher plant</name>
    <dbReference type="NCBI Taxonomy" id="150966"/>
    <lineage>
        <taxon>Eukaryota</taxon>
        <taxon>Viridiplantae</taxon>
        <taxon>Streptophyta</taxon>
        <taxon>Embryophyta</taxon>
        <taxon>Tracheophyta</taxon>
        <taxon>Spermatophyta</taxon>
        <taxon>Magnoliopsida</taxon>
        <taxon>eudicotyledons</taxon>
        <taxon>Gunneridae</taxon>
        <taxon>Pentapetalae</taxon>
        <taxon>Caryophyllales</taxon>
        <taxon>Nepenthaceae</taxon>
        <taxon>Nepenthes</taxon>
    </lineage>
</organism>
<dbReference type="InterPro" id="IPR002110">
    <property type="entry name" value="Ankyrin_rpt"/>
</dbReference>
<evidence type="ECO:0000256" key="1">
    <source>
        <dbReference type="ARBA" id="ARBA00022723"/>
    </source>
</evidence>
<dbReference type="InterPro" id="IPR000571">
    <property type="entry name" value="Znf_CCCH"/>
</dbReference>
<dbReference type="PANTHER" id="PTHR14493">
    <property type="entry name" value="UNKEMPT FAMILY MEMBER"/>
    <property type="match status" value="1"/>
</dbReference>
<evidence type="ECO:0000256" key="5">
    <source>
        <dbReference type="ARBA" id="ARBA00023125"/>
    </source>
</evidence>
<dbReference type="Pfam" id="PF25512">
    <property type="entry name" value="zf-CCCH_AtC3H23"/>
    <property type="match status" value="1"/>
</dbReference>
<feature type="region of interest" description="Disordered" evidence="8">
    <location>
        <begin position="346"/>
        <end position="374"/>
    </location>
</feature>
<accession>A0AAD3XT76</accession>
<dbReference type="GO" id="GO:0010468">
    <property type="term" value="P:regulation of gene expression"/>
    <property type="evidence" value="ECO:0007669"/>
    <property type="project" value="UniProtKB-ARBA"/>
</dbReference>
<dbReference type="Pfam" id="PF13637">
    <property type="entry name" value="Ank_4"/>
    <property type="match status" value="1"/>
</dbReference>
<keyword evidence="6" id="KW-0040">ANK repeat</keyword>
<dbReference type="SMART" id="SM00248">
    <property type="entry name" value="ANK"/>
    <property type="match status" value="2"/>
</dbReference>
<evidence type="ECO:0000259" key="9">
    <source>
        <dbReference type="PROSITE" id="PS50103"/>
    </source>
</evidence>
<keyword evidence="3 7" id="KW-0863">Zinc-finger</keyword>
<dbReference type="PANTHER" id="PTHR14493:SF86">
    <property type="entry name" value="ZINC FINGER CCCH DOMAIN-CONTAINING PROTEIN 47"/>
    <property type="match status" value="1"/>
</dbReference>
<feature type="zinc finger region" description="C3H1-type" evidence="7">
    <location>
        <begin position="247"/>
        <end position="274"/>
    </location>
</feature>
<evidence type="ECO:0000256" key="8">
    <source>
        <dbReference type="SAM" id="MobiDB-lite"/>
    </source>
</evidence>
<dbReference type="Gene3D" id="1.25.40.20">
    <property type="entry name" value="Ankyrin repeat-containing domain"/>
    <property type="match status" value="1"/>
</dbReference>
<keyword evidence="4 7" id="KW-0862">Zinc</keyword>
<dbReference type="PROSITE" id="PS50103">
    <property type="entry name" value="ZF_C3H1"/>
    <property type="match status" value="1"/>
</dbReference>
<dbReference type="GO" id="GO:0008270">
    <property type="term" value="F:zinc ion binding"/>
    <property type="evidence" value="ECO:0007669"/>
    <property type="project" value="UniProtKB-KW"/>
</dbReference>
<dbReference type="InterPro" id="IPR045234">
    <property type="entry name" value="Unkempt-like"/>
</dbReference>
<dbReference type="AlphaFoldDB" id="A0AAD3XT76"/>
<name>A0AAD3XT76_NEPGR</name>
<keyword evidence="5" id="KW-0238">DNA-binding</keyword>
<protein>
    <recommendedName>
        <fullName evidence="9">C3H1-type domain-containing protein</fullName>
    </recommendedName>
</protein>
<feature type="domain" description="C3H1-type" evidence="9">
    <location>
        <begin position="247"/>
        <end position="274"/>
    </location>
</feature>
<dbReference type="Gene3D" id="3.30.1370.210">
    <property type="match status" value="1"/>
</dbReference>
<dbReference type="SMART" id="SM00356">
    <property type="entry name" value="ZnF_C3H1"/>
    <property type="match status" value="2"/>
</dbReference>
<feature type="compositionally biased region" description="Polar residues" evidence="8">
    <location>
        <begin position="357"/>
        <end position="366"/>
    </location>
</feature>
<feature type="repeat" description="ANK" evidence="6">
    <location>
        <begin position="101"/>
        <end position="136"/>
    </location>
</feature>
<dbReference type="InterPro" id="IPR057444">
    <property type="entry name" value="Znf-CCCH_AtC3H23-like"/>
</dbReference>
<keyword evidence="2" id="KW-0677">Repeat</keyword>
<gene>
    <name evidence="10" type="ORF">Nepgr_017246</name>
</gene>
<sequence length="642" mass="69181">MVIEAQEENRDAGVYVSDPNSSLLLELAALDDLDAFKLAVEQKGLEIEQLGLWYGRRIGSKKMGYEKRTPLVVAALFGSVKVLSYILESGKADVNRTTGSDKVSALHCAVAGGSQSSLCTVELLLRSSADASCVDGNGKKPANLIPGTPNSSSKKLQVLLNGDVTIPTIAASSDAGDGEGGSVCLKKDYPVDTSLPDINNGVYSTDEFRMYSFKIKPCCRAYTHDWTECPFAHPGENARRRDPRKFQYSCVPCPDFKKGCCKNGDDCEYAHGVFESWLHPAQYRTRLCKDETGCGRKVCFFAHKKEELRPVYAATGSAISSPAFSSSMSPMVMGVTGQLGAFSAPSMSPSLAPSSPKWQSRVNSPTSSSLQLQGSRLRSGLSARDVDLEMELLKIENQISQQQQLKLLNEIYGRVGELQGSGVDNAFGSSSSSILASLNDSQISQLESPSGLRIRPNLSHLGANLPLDLPSSPARNLQPNGLELASPKSVAAMLGSRSATFARSQSFIDRGAAAASLASPSFNGGRGGTNLTSATSANLSDWEFPDGKFHWRVQQEELSKLRKSVSFGFRGNDTVRKSTPSMPSATYEPDVSWVNSLVSDAPCGGKRMLGTTKQPYGSNSGVQETYTPWMEQLYIEQEQMVA</sequence>
<evidence type="ECO:0000256" key="7">
    <source>
        <dbReference type="PROSITE-ProRule" id="PRU00723"/>
    </source>
</evidence>
<evidence type="ECO:0000313" key="11">
    <source>
        <dbReference type="Proteomes" id="UP001279734"/>
    </source>
</evidence>